<keyword evidence="9" id="KW-0804">Transcription</keyword>
<evidence type="ECO:0000256" key="7">
    <source>
        <dbReference type="ARBA" id="ARBA00023015"/>
    </source>
</evidence>
<keyword evidence="8" id="KW-0238">DNA-binding</keyword>
<dbReference type="PROSITE" id="PS50805">
    <property type="entry name" value="KRAB"/>
    <property type="match status" value="1"/>
</dbReference>
<dbReference type="CDD" id="cd07765">
    <property type="entry name" value="KRAB_A-box"/>
    <property type="match status" value="1"/>
</dbReference>
<feature type="domain" description="C2H2-type" evidence="12">
    <location>
        <begin position="294"/>
        <end position="321"/>
    </location>
</feature>
<evidence type="ECO:0000256" key="5">
    <source>
        <dbReference type="ARBA" id="ARBA00022771"/>
    </source>
</evidence>
<evidence type="ECO:0000256" key="1">
    <source>
        <dbReference type="ARBA" id="ARBA00004123"/>
    </source>
</evidence>
<dbReference type="InterPro" id="IPR036051">
    <property type="entry name" value="KRAB_dom_sf"/>
</dbReference>
<dbReference type="GO" id="GO:0000981">
    <property type="term" value="F:DNA-binding transcription factor activity, RNA polymerase II-specific"/>
    <property type="evidence" value="ECO:0007669"/>
    <property type="project" value="TreeGrafter"/>
</dbReference>
<keyword evidence="7" id="KW-0805">Transcription regulation</keyword>
<dbReference type="GO" id="GO:0000978">
    <property type="term" value="F:RNA polymerase II cis-regulatory region sequence-specific DNA binding"/>
    <property type="evidence" value="ECO:0007669"/>
    <property type="project" value="TreeGrafter"/>
</dbReference>
<protein>
    <submittedName>
        <fullName evidence="14">Uncharacterized protein</fullName>
    </submittedName>
</protein>
<name>A0AAV7KLE4_PLEWA</name>
<keyword evidence="6" id="KW-0862">Zinc</keyword>
<comment type="subcellular location">
    <subcellularLocation>
        <location evidence="1">Nucleus</location>
    </subcellularLocation>
</comment>
<evidence type="ECO:0000256" key="4">
    <source>
        <dbReference type="ARBA" id="ARBA00022737"/>
    </source>
</evidence>
<dbReference type="PROSITE" id="PS00028">
    <property type="entry name" value="ZINC_FINGER_C2H2_1"/>
    <property type="match status" value="4"/>
</dbReference>
<gene>
    <name evidence="14" type="ORF">NDU88_000018</name>
</gene>
<evidence type="ECO:0000259" key="12">
    <source>
        <dbReference type="PROSITE" id="PS50157"/>
    </source>
</evidence>
<dbReference type="PANTHER" id="PTHR23235">
    <property type="entry name" value="KRUEPPEL-LIKE TRANSCRIPTION FACTOR"/>
    <property type="match status" value="1"/>
</dbReference>
<dbReference type="FunFam" id="3.30.160.60:FF:003288">
    <property type="entry name" value="Uncharacterized protein"/>
    <property type="match status" value="1"/>
</dbReference>
<dbReference type="GO" id="GO:0005634">
    <property type="term" value="C:nucleus"/>
    <property type="evidence" value="ECO:0007669"/>
    <property type="project" value="UniProtKB-SubCell"/>
</dbReference>
<comment type="similarity">
    <text evidence="2">Belongs to the krueppel C2H2-type zinc-finger protein family.</text>
</comment>
<keyword evidence="3" id="KW-0479">Metal-binding</keyword>
<dbReference type="Gene3D" id="3.30.160.60">
    <property type="entry name" value="Classic Zinc Finger"/>
    <property type="match status" value="4"/>
</dbReference>
<dbReference type="Pfam" id="PF01352">
    <property type="entry name" value="KRAB"/>
    <property type="match status" value="1"/>
</dbReference>
<feature type="domain" description="C2H2-type" evidence="12">
    <location>
        <begin position="322"/>
        <end position="349"/>
    </location>
</feature>
<comment type="caution">
    <text evidence="14">The sequence shown here is derived from an EMBL/GenBank/DDBJ whole genome shotgun (WGS) entry which is preliminary data.</text>
</comment>
<dbReference type="FunFam" id="3.30.160.60:FF:000012">
    <property type="entry name" value="RB-associated KRAB zinc finger protein-like"/>
    <property type="match status" value="1"/>
</dbReference>
<feature type="domain" description="C2H2-type" evidence="12">
    <location>
        <begin position="350"/>
        <end position="377"/>
    </location>
</feature>
<dbReference type="Proteomes" id="UP001066276">
    <property type="component" value="Chromosome 12"/>
</dbReference>
<evidence type="ECO:0000256" key="9">
    <source>
        <dbReference type="ARBA" id="ARBA00023163"/>
    </source>
</evidence>
<evidence type="ECO:0000313" key="14">
    <source>
        <dbReference type="EMBL" id="KAJ1079781.1"/>
    </source>
</evidence>
<keyword evidence="15" id="KW-1185">Reference proteome</keyword>
<dbReference type="Pfam" id="PF00096">
    <property type="entry name" value="zf-C2H2"/>
    <property type="match status" value="4"/>
</dbReference>
<dbReference type="PANTHER" id="PTHR23235:SF155">
    <property type="entry name" value="EARLY GROWTH RESPONSE 4-RELATED"/>
    <property type="match status" value="1"/>
</dbReference>
<accession>A0AAV7KLE4</accession>
<evidence type="ECO:0000256" key="10">
    <source>
        <dbReference type="ARBA" id="ARBA00023242"/>
    </source>
</evidence>
<keyword evidence="5 11" id="KW-0863">Zinc-finger</keyword>
<proteinExistence type="inferred from homology"/>
<dbReference type="PROSITE" id="PS50157">
    <property type="entry name" value="ZINC_FINGER_C2H2_2"/>
    <property type="match status" value="4"/>
</dbReference>
<dbReference type="EMBL" id="JANPWB010000016">
    <property type="protein sequence ID" value="KAJ1079781.1"/>
    <property type="molecule type" value="Genomic_DNA"/>
</dbReference>
<dbReference type="SUPFAM" id="SSF109640">
    <property type="entry name" value="KRAB domain (Kruppel-associated box)"/>
    <property type="match status" value="1"/>
</dbReference>
<dbReference type="SMART" id="SM00355">
    <property type="entry name" value="ZnF_C2H2"/>
    <property type="match status" value="4"/>
</dbReference>
<dbReference type="InterPro" id="IPR001909">
    <property type="entry name" value="KRAB"/>
</dbReference>
<reference evidence="14" key="1">
    <citation type="journal article" date="2022" name="bioRxiv">
        <title>Sequencing and chromosome-scale assembly of the giantPleurodeles waltlgenome.</title>
        <authorList>
            <person name="Brown T."/>
            <person name="Elewa A."/>
            <person name="Iarovenko S."/>
            <person name="Subramanian E."/>
            <person name="Araus A.J."/>
            <person name="Petzold A."/>
            <person name="Susuki M."/>
            <person name="Suzuki K.-i.T."/>
            <person name="Hayashi T."/>
            <person name="Toyoda A."/>
            <person name="Oliveira C."/>
            <person name="Osipova E."/>
            <person name="Leigh N.D."/>
            <person name="Simon A."/>
            <person name="Yun M.H."/>
        </authorList>
    </citation>
    <scope>NUCLEOTIDE SEQUENCE</scope>
    <source>
        <strain evidence="14">20211129_DDA</strain>
        <tissue evidence="14">Liver</tissue>
    </source>
</reference>
<dbReference type="AlphaFoldDB" id="A0AAV7KLE4"/>
<evidence type="ECO:0000256" key="3">
    <source>
        <dbReference type="ARBA" id="ARBA00022723"/>
    </source>
</evidence>
<dbReference type="SUPFAM" id="SSF57667">
    <property type="entry name" value="beta-beta-alpha zinc fingers"/>
    <property type="match status" value="2"/>
</dbReference>
<feature type="domain" description="C2H2-type" evidence="12">
    <location>
        <begin position="378"/>
        <end position="405"/>
    </location>
</feature>
<evidence type="ECO:0000256" key="11">
    <source>
        <dbReference type="PROSITE-ProRule" id="PRU00042"/>
    </source>
</evidence>
<evidence type="ECO:0000313" key="15">
    <source>
        <dbReference type="Proteomes" id="UP001066276"/>
    </source>
</evidence>
<dbReference type="InterPro" id="IPR013087">
    <property type="entry name" value="Znf_C2H2_type"/>
</dbReference>
<dbReference type="InterPro" id="IPR036236">
    <property type="entry name" value="Znf_C2H2_sf"/>
</dbReference>
<keyword evidence="10" id="KW-0539">Nucleus</keyword>
<dbReference type="FunFam" id="3.30.160.60:FF:000759">
    <property type="entry name" value="zinc finger protein 16"/>
    <property type="match status" value="1"/>
</dbReference>
<evidence type="ECO:0000259" key="13">
    <source>
        <dbReference type="PROSITE" id="PS50805"/>
    </source>
</evidence>
<dbReference type="Gene3D" id="6.10.140.140">
    <property type="match status" value="1"/>
</dbReference>
<keyword evidence="4" id="KW-0677">Repeat</keyword>
<dbReference type="GO" id="GO:0008270">
    <property type="term" value="F:zinc ion binding"/>
    <property type="evidence" value="ECO:0007669"/>
    <property type="project" value="UniProtKB-KW"/>
</dbReference>
<feature type="domain" description="KRAB" evidence="13">
    <location>
        <begin position="9"/>
        <end position="86"/>
    </location>
</feature>
<evidence type="ECO:0000256" key="2">
    <source>
        <dbReference type="ARBA" id="ARBA00006991"/>
    </source>
</evidence>
<evidence type="ECO:0000256" key="8">
    <source>
        <dbReference type="ARBA" id="ARBA00023125"/>
    </source>
</evidence>
<sequence>MSLKQPSEVTSYDAAVYFSEEEWRLLHDWQKELYRNVMKEIHQALISLGPLIATTVSSLRAKENEDLCSAQDPYSERRQEIGPSLCAPAADLGVKDRNPLEMIIPQHSKRRKRSDSLSTGFMNTDVHMRNDEESATIFIDHMGAEIEKGRAELDSVHEMVTVRIKDETSCLDYEESTTIEDTGRATAGERIKNRKIKTELSGKTASRKEIVPFFPSLENTASYNCQMPSDVSEKKGRDQTVLHGSAFSTTAPPSTFQEPRLTPSCERYNDWESVQEQTDYTAYQPEIQHNWRLYTCTECEKSFSRRESLIKHSRIHTGIKPYECTECDKSFSRKEHLIVHKRTHSGVRPYNCSICGKSFTQKGVLIRHHRTHTQERPHQCPECDKRFSQKGNLIKHMKTHNNNRCSSKK</sequence>
<organism evidence="14 15">
    <name type="scientific">Pleurodeles waltl</name>
    <name type="common">Iberian ribbed newt</name>
    <dbReference type="NCBI Taxonomy" id="8319"/>
    <lineage>
        <taxon>Eukaryota</taxon>
        <taxon>Metazoa</taxon>
        <taxon>Chordata</taxon>
        <taxon>Craniata</taxon>
        <taxon>Vertebrata</taxon>
        <taxon>Euteleostomi</taxon>
        <taxon>Amphibia</taxon>
        <taxon>Batrachia</taxon>
        <taxon>Caudata</taxon>
        <taxon>Salamandroidea</taxon>
        <taxon>Salamandridae</taxon>
        <taxon>Pleurodelinae</taxon>
        <taxon>Pleurodeles</taxon>
    </lineage>
</organism>
<dbReference type="SMART" id="SM00349">
    <property type="entry name" value="KRAB"/>
    <property type="match status" value="1"/>
</dbReference>
<evidence type="ECO:0000256" key="6">
    <source>
        <dbReference type="ARBA" id="ARBA00022833"/>
    </source>
</evidence>
<dbReference type="FunFam" id="3.30.160.60:FF:001235">
    <property type="entry name" value="Si:ch211-119o8.6"/>
    <property type="match status" value="1"/>
</dbReference>